<reference evidence="8" key="1">
    <citation type="submission" date="2016-10" db="EMBL/GenBank/DDBJ databases">
        <authorList>
            <person name="Varghese N."/>
            <person name="Submissions S."/>
        </authorList>
    </citation>
    <scope>NUCLEOTIDE SEQUENCE [LARGE SCALE GENOMIC DNA]</scope>
    <source>
        <strain evidence="8">DSM 22127</strain>
    </source>
</reference>
<dbReference type="CDD" id="cd00130">
    <property type="entry name" value="PAS"/>
    <property type="match status" value="2"/>
</dbReference>
<name>A0A1H1U7L1_9ACTN</name>
<feature type="domain" description="PAC" evidence="6">
    <location>
        <begin position="325"/>
        <end position="377"/>
    </location>
</feature>
<accession>A0A1H1U7L1</accession>
<dbReference type="PROSITE" id="PS50043">
    <property type="entry name" value="HTH_LUXR_2"/>
    <property type="match status" value="1"/>
</dbReference>
<dbReference type="InterPro" id="IPR035965">
    <property type="entry name" value="PAS-like_dom_sf"/>
</dbReference>
<dbReference type="EMBL" id="LT629757">
    <property type="protein sequence ID" value="SDS68488.1"/>
    <property type="molecule type" value="Genomic_DNA"/>
</dbReference>
<dbReference type="NCBIfam" id="TIGR00229">
    <property type="entry name" value="sensory_box"/>
    <property type="match status" value="2"/>
</dbReference>
<dbReference type="SMART" id="SM00421">
    <property type="entry name" value="HTH_LUXR"/>
    <property type="match status" value="1"/>
</dbReference>
<dbReference type="SUPFAM" id="SSF55785">
    <property type="entry name" value="PYP-like sensor domain (PAS domain)"/>
    <property type="match status" value="2"/>
</dbReference>
<evidence type="ECO:0000256" key="3">
    <source>
        <dbReference type="ARBA" id="ARBA00023163"/>
    </source>
</evidence>
<evidence type="ECO:0000256" key="1">
    <source>
        <dbReference type="ARBA" id="ARBA00023015"/>
    </source>
</evidence>
<feature type="domain" description="HTH luxR-type" evidence="4">
    <location>
        <begin position="371"/>
        <end position="436"/>
    </location>
</feature>
<dbReference type="Gene3D" id="1.10.10.10">
    <property type="entry name" value="Winged helix-like DNA-binding domain superfamily/Winged helix DNA-binding domain"/>
    <property type="match status" value="1"/>
</dbReference>
<gene>
    <name evidence="7" type="ORF">SAMN04488570_2442</name>
</gene>
<dbReference type="PRINTS" id="PR00038">
    <property type="entry name" value="HTHLUXR"/>
</dbReference>
<dbReference type="GO" id="GO:0003677">
    <property type="term" value="F:DNA binding"/>
    <property type="evidence" value="ECO:0007669"/>
    <property type="project" value="UniProtKB-KW"/>
</dbReference>
<dbReference type="AlphaFoldDB" id="A0A1H1U7L1"/>
<evidence type="ECO:0000313" key="7">
    <source>
        <dbReference type="EMBL" id="SDS68488.1"/>
    </source>
</evidence>
<dbReference type="InterPro" id="IPR036388">
    <property type="entry name" value="WH-like_DNA-bd_sf"/>
</dbReference>
<dbReference type="Proteomes" id="UP000198859">
    <property type="component" value="Chromosome I"/>
</dbReference>
<dbReference type="Gene3D" id="3.30.450.20">
    <property type="entry name" value="PAS domain"/>
    <property type="match status" value="2"/>
</dbReference>
<dbReference type="PANTHER" id="PTHR44688:SF16">
    <property type="entry name" value="DNA-BINDING TRANSCRIPTIONAL ACTIVATOR DEVR_DOSR"/>
    <property type="match status" value="1"/>
</dbReference>
<dbReference type="PANTHER" id="PTHR44688">
    <property type="entry name" value="DNA-BINDING TRANSCRIPTIONAL ACTIVATOR DEVR_DOSR"/>
    <property type="match status" value="1"/>
</dbReference>
<sequence length="445" mass="49243">MSGPISTIHDAPHGDPASRVVLLTPDWSTVLDATSTCRYQLRLAREDILDGGTSVFDPSDERLAPARAEHRRTGRFHGPLRLRPKDGTPFEALVSVVSGSPAGGDGSTREDLAVMEYDAERQVPHGLEQQWSRHPLHHSPDVVALYEADGTLRYISPSVEDVLGWTPQEMTGRVTIDLVHPDDVEPMIDAMLSAAEVTGPPRPVVFRVRHRDGRWRHLEVMLRDLSDDPEVGGSTVHFRDITDRVEELGAHWFAGLDALDGSSGGLANLTPEGRLVRFNDRFQQLVGRSREQLLQLDSLEDALHPEDRVGWRAELRRVAQGGAVAASEWRHLRADGSLTWVSARVQRPLRSAGGSDLLVVTVEDVTGRKEAEQALALLTPREQEVLGLVRQGLDNSEIARALFVSVHTVKHHVQGVLRKLEVPDRRRAAERVAALDTSPRGRPRD</sequence>
<dbReference type="InterPro" id="IPR016032">
    <property type="entry name" value="Sig_transdc_resp-reg_C-effctor"/>
</dbReference>
<dbReference type="OrthoDB" id="3683444at2"/>
<evidence type="ECO:0000259" key="5">
    <source>
        <dbReference type="PROSITE" id="PS50112"/>
    </source>
</evidence>
<organism evidence="7 8">
    <name type="scientific">Nocardioides scoriae</name>
    <dbReference type="NCBI Taxonomy" id="642780"/>
    <lineage>
        <taxon>Bacteria</taxon>
        <taxon>Bacillati</taxon>
        <taxon>Actinomycetota</taxon>
        <taxon>Actinomycetes</taxon>
        <taxon>Propionibacteriales</taxon>
        <taxon>Nocardioidaceae</taxon>
        <taxon>Nocardioides</taxon>
    </lineage>
</organism>
<proteinExistence type="predicted"/>
<evidence type="ECO:0000313" key="8">
    <source>
        <dbReference type="Proteomes" id="UP000198859"/>
    </source>
</evidence>
<keyword evidence="3" id="KW-0804">Transcription</keyword>
<protein>
    <submittedName>
        <fullName evidence="7">PAS domain S-box-containing protein</fullName>
    </submittedName>
</protein>
<dbReference type="Pfam" id="PF00196">
    <property type="entry name" value="GerE"/>
    <property type="match status" value="1"/>
</dbReference>
<dbReference type="SMART" id="SM00091">
    <property type="entry name" value="PAS"/>
    <property type="match status" value="2"/>
</dbReference>
<dbReference type="RefSeq" id="WP_157682838.1">
    <property type="nucleotide sequence ID" value="NZ_LT629757.1"/>
</dbReference>
<dbReference type="PROSITE" id="PS50112">
    <property type="entry name" value="PAS"/>
    <property type="match status" value="2"/>
</dbReference>
<keyword evidence="1" id="KW-0805">Transcription regulation</keyword>
<dbReference type="SUPFAM" id="SSF46894">
    <property type="entry name" value="C-terminal effector domain of the bipartite response regulators"/>
    <property type="match status" value="1"/>
</dbReference>
<evidence type="ECO:0000259" key="4">
    <source>
        <dbReference type="PROSITE" id="PS50043"/>
    </source>
</evidence>
<dbReference type="InterPro" id="IPR013656">
    <property type="entry name" value="PAS_4"/>
</dbReference>
<dbReference type="SMART" id="SM00086">
    <property type="entry name" value="PAC"/>
    <property type="match status" value="2"/>
</dbReference>
<dbReference type="InterPro" id="IPR001610">
    <property type="entry name" value="PAC"/>
</dbReference>
<evidence type="ECO:0000259" key="6">
    <source>
        <dbReference type="PROSITE" id="PS50113"/>
    </source>
</evidence>
<evidence type="ECO:0000256" key="2">
    <source>
        <dbReference type="ARBA" id="ARBA00023125"/>
    </source>
</evidence>
<dbReference type="InterPro" id="IPR000792">
    <property type="entry name" value="Tscrpt_reg_LuxR_C"/>
</dbReference>
<dbReference type="InterPro" id="IPR000700">
    <property type="entry name" value="PAS-assoc_C"/>
</dbReference>
<dbReference type="STRING" id="642780.SAMN04488570_2442"/>
<dbReference type="PROSITE" id="PS50113">
    <property type="entry name" value="PAC"/>
    <property type="match status" value="1"/>
</dbReference>
<feature type="domain" description="PAS" evidence="5">
    <location>
        <begin position="128"/>
        <end position="198"/>
    </location>
</feature>
<dbReference type="CDD" id="cd06170">
    <property type="entry name" value="LuxR_C_like"/>
    <property type="match status" value="1"/>
</dbReference>
<feature type="domain" description="PAS" evidence="5">
    <location>
        <begin position="258"/>
        <end position="322"/>
    </location>
</feature>
<dbReference type="InterPro" id="IPR000014">
    <property type="entry name" value="PAS"/>
</dbReference>
<dbReference type="Pfam" id="PF08448">
    <property type="entry name" value="PAS_4"/>
    <property type="match status" value="2"/>
</dbReference>
<keyword evidence="2" id="KW-0238">DNA-binding</keyword>
<keyword evidence="8" id="KW-1185">Reference proteome</keyword>
<dbReference type="GO" id="GO:0006355">
    <property type="term" value="P:regulation of DNA-templated transcription"/>
    <property type="evidence" value="ECO:0007669"/>
    <property type="project" value="InterPro"/>
</dbReference>